<evidence type="ECO:0000313" key="2">
    <source>
        <dbReference type="EMBL" id="KAJ4398070.1"/>
    </source>
</evidence>
<sequence length="116" mass="13513">MPSINRRGAAHTVKDEDLTHTKYDSYNREQLLAAVKGAGCYVKDDKKSVMARKLVEKDRNKQHGARRALQEQKEKEELRREEIANAAQAQRDRRLARAKRHEERGTRYEQDVVPTN</sequence>
<dbReference type="EMBL" id="JAPEVA010000140">
    <property type="protein sequence ID" value="KAJ4398070.1"/>
    <property type="molecule type" value="Genomic_DNA"/>
</dbReference>
<proteinExistence type="predicted"/>
<accession>A0A9W8Z3J7</accession>
<reference evidence="2" key="1">
    <citation type="submission" date="2022-10" db="EMBL/GenBank/DDBJ databases">
        <title>Tapping the CABI collections for fungal endophytes: first genome assemblies for Collariella, Neodidymelliopsis, Ascochyta clinopodiicola, Didymella pomorum, Didymosphaeria variabile, Neocosmospora piperis and Neocucurbitaria cava.</title>
        <authorList>
            <person name="Hill R."/>
        </authorList>
    </citation>
    <scope>NUCLEOTIDE SEQUENCE</scope>
    <source>
        <strain evidence="2">IMI 355091</strain>
    </source>
</reference>
<protein>
    <submittedName>
        <fullName evidence="2">Uncharacterized protein</fullName>
    </submittedName>
</protein>
<dbReference type="OrthoDB" id="3791520at2759"/>
<evidence type="ECO:0000256" key="1">
    <source>
        <dbReference type="SAM" id="MobiDB-lite"/>
    </source>
</evidence>
<organism evidence="2 3">
    <name type="scientific">Didymella pomorum</name>
    <dbReference type="NCBI Taxonomy" id="749634"/>
    <lineage>
        <taxon>Eukaryota</taxon>
        <taxon>Fungi</taxon>
        <taxon>Dikarya</taxon>
        <taxon>Ascomycota</taxon>
        <taxon>Pezizomycotina</taxon>
        <taxon>Dothideomycetes</taxon>
        <taxon>Pleosporomycetidae</taxon>
        <taxon>Pleosporales</taxon>
        <taxon>Pleosporineae</taxon>
        <taxon>Didymellaceae</taxon>
        <taxon>Didymella</taxon>
    </lineage>
</organism>
<name>A0A9W8Z3J7_9PLEO</name>
<feature type="compositionally biased region" description="Basic and acidic residues" evidence="1">
    <location>
        <begin position="68"/>
        <end position="83"/>
    </location>
</feature>
<gene>
    <name evidence="2" type="ORF">N0V91_010474</name>
</gene>
<keyword evidence="3" id="KW-1185">Reference proteome</keyword>
<feature type="compositionally biased region" description="Basic and acidic residues" evidence="1">
    <location>
        <begin position="90"/>
        <end position="110"/>
    </location>
</feature>
<comment type="caution">
    <text evidence="2">The sequence shown here is derived from an EMBL/GenBank/DDBJ whole genome shotgun (WGS) entry which is preliminary data.</text>
</comment>
<evidence type="ECO:0000313" key="3">
    <source>
        <dbReference type="Proteomes" id="UP001140510"/>
    </source>
</evidence>
<dbReference type="AlphaFoldDB" id="A0A9W8Z3J7"/>
<feature type="region of interest" description="Disordered" evidence="1">
    <location>
        <begin position="53"/>
        <end position="116"/>
    </location>
</feature>
<dbReference type="Proteomes" id="UP001140510">
    <property type="component" value="Unassembled WGS sequence"/>
</dbReference>